<dbReference type="GO" id="GO:0030145">
    <property type="term" value="F:manganese ion binding"/>
    <property type="evidence" value="ECO:0007669"/>
    <property type="project" value="InterPro"/>
</dbReference>
<reference evidence="8 9" key="1">
    <citation type="submission" date="2023-08" db="EMBL/GenBank/DDBJ databases">
        <title>Black Yeasts Isolated from many extreme environments.</title>
        <authorList>
            <person name="Coleine C."/>
            <person name="Stajich J.E."/>
            <person name="Selbmann L."/>
        </authorList>
    </citation>
    <scope>NUCLEOTIDE SEQUENCE [LARGE SCALE GENOMIC DNA]</scope>
    <source>
        <strain evidence="8 9">CCFEE 5792</strain>
    </source>
</reference>
<protein>
    <recommendedName>
        <fullName evidence="7">Cupin type-1 domain-containing protein</fullName>
    </recommendedName>
</protein>
<feature type="chain" id="PRO_5043339618" description="Cupin type-1 domain-containing protein" evidence="6">
    <location>
        <begin position="18"/>
        <end position="273"/>
    </location>
</feature>
<dbReference type="GO" id="GO:0005576">
    <property type="term" value="C:extracellular region"/>
    <property type="evidence" value="ECO:0007669"/>
    <property type="project" value="UniProtKB-SubCell"/>
</dbReference>
<keyword evidence="4" id="KW-0479">Metal-binding</keyword>
<evidence type="ECO:0000259" key="7">
    <source>
        <dbReference type="SMART" id="SM00835"/>
    </source>
</evidence>
<dbReference type="EMBL" id="JAVRRD010000028">
    <property type="protein sequence ID" value="KAK5046804.1"/>
    <property type="molecule type" value="Genomic_DNA"/>
</dbReference>
<evidence type="ECO:0000256" key="5">
    <source>
        <dbReference type="ARBA" id="ARBA00023211"/>
    </source>
</evidence>
<evidence type="ECO:0000313" key="9">
    <source>
        <dbReference type="Proteomes" id="UP001358417"/>
    </source>
</evidence>
<comment type="caution">
    <text evidence="8">The sequence shown here is derived from an EMBL/GenBank/DDBJ whole genome shotgun (WGS) entry which is preliminary data.</text>
</comment>
<dbReference type="Gene3D" id="2.60.120.10">
    <property type="entry name" value="Jelly Rolls"/>
    <property type="match status" value="1"/>
</dbReference>
<comment type="subcellular location">
    <subcellularLocation>
        <location evidence="1">Secreted</location>
    </subcellularLocation>
</comment>
<feature type="signal peptide" evidence="6">
    <location>
        <begin position="1"/>
        <end position="17"/>
    </location>
</feature>
<gene>
    <name evidence="8" type="ORF">LTR84_007158</name>
</gene>
<keyword evidence="6" id="KW-0732">Signal</keyword>
<keyword evidence="9" id="KW-1185">Reference proteome</keyword>
<dbReference type="PANTHER" id="PTHR31238">
    <property type="entry name" value="GERMIN-LIKE PROTEIN SUBFAMILY 3 MEMBER 3"/>
    <property type="match status" value="1"/>
</dbReference>
<dbReference type="InterPro" id="IPR011051">
    <property type="entry name" value="RmlC_Cupin_sf"/>
</dbReference>
<feature type="domain" description="Cupin type-1" evidence="7">
    <location>
        <begin position="94"/>
        <end position="244"/>
    </location>
</feature>
<dbReference type="PRINTS" id="PR00325">
    <property type="entry name" value="GERMIN"/>
</dbReference>
<evidence type="ECO:0000256" key="1">
    <source>
        <dbReference type="ARBA" id="ARBA00004613"/>
    </source>
</evidence>
<evidence type="ECO:0000256" key="6">
    <source>
        <dbReference type="SAM" id="SignalP"/>
    </source>
</evidence>
<evidence type="ECO:0000256" key="4">
    <source>
        <dbReference type="ARBA" id="ARBA00022723"/>
    </source>
</evidence>
<dbReference type="GeneID" id="89975324"/>
<dbReference type="CDD" id="cd02241">
    <property type="entry name" value="cupin_OxOx"/>
    <property type="match status" value="1"/>
</dbReference>
<dbReference type="InterPro" id="IPR001929">
    <property type="entry name" value="Germin"/>
</dbReference>
<sequence length="273" mass="28289">MLSKTFIIAALAAAVTATPIAQGQSSSWASGAPAATVAPSSAPAPVSTGAPAAVAVNPTAPDGLVAKLLTEPNTVGRFKEIQSQLATGTINLKFDFNPAANPAITPGAGGQVDLAQRANFPILTGTGISAAGIFFNPCGLNTPHFHPRATEFLTLVTDTKMLSGFVLENGLVSEFNTTLTKYQGTVFPQGSIHFQQNLDCQPAVAIAGLNSEDPGASSVAQNFIVNIDPEIVDATLGFPNEINADNFAQFKKNIPTPLAKGVEECLQRCHIAY</sequence>
<evidence type="ECO:0000256" key="3">
    <source>
        <dbReference type="ARBA" id="ARBA00022525"/>
    </source>
</evidence>
<proteinExistence type="inferred from homology"/>
<evidence type="ECO:0000313" key="8">
    <source>
        <dbReference type="EMBL" id="KAK5046804.1"/>
    </source>
</evidence>
<accession>A0AAV9N1M7</accession>
<keyword evidence="3" id="KW-0964">Secreted</keyword>
<dbReference type="Pfam" id="PF00190">
    <property type="entry name" value="Cupin_1"/>
    <property type="match status" value="1"/>
</dbReference>
<dbReference type="AlphaFoldDB" id="A0AAV9N1M7"/>
<dbReference type="InterPro" id="IPR014710">
    <property type="entry name" value="RmlC-like_jellyroll"/>
</dbReference>
<organism evidence="8 9">
    <name type="scientific">Exophiala bonariae</name>
    <dbReference type="NCBI Taxonomy" id="1690606"/>
    <lineage>
        <taxon>Eukaryota</taxon>
        <taxon>Fungi</taxon>
        <taxon>Dikarya</taxon>
        <taxon>Ascomycota</taxon>
        <taxon>Pezizomycotina</taxon>
        <taxon>Eurotiomycetes</taxon>
        <taxon>Chaetothyriomycetidae</taxon>
        <taxon>Chaetothyriales</taxon>
        <taxon>Herpotrichiellaceae</taxon>
        <taxon>Exophiala</taxon>
    </lineage>
</organism>
<name>A0AAV9N1M7_9EURO</name>
<comment type="similarity">
    <text evidence="2">Belongs to the germin family.</text>
</comment>
<evidence type="ECO:0000256" key="2">
    <source>
        <dbReference type="ARBA" id="ARBA00007456"/>
    </source>
</evidence>
<dbReference type="Proteomes" id="UP001358417">
    <property type="component" value="Unassembled WGS sequence"/>
</dbReference>
<dbReference type="SUPFAM" id="SSF51182">
    <property type="entry name" value="RmlC-like cupins"/>
    <property type="match status" value="1"/>
</dbReference>
<dbReference type="SMART" id="SM00835">
    <property type="entry name" value="Cupin_1"/>
    <property type="match status" value="1"/>
</dbReference>
<keyword evidence="5" id="KW-0464">Manganese</keyword>
<dbReference type="InterPro" id="IPR006045">
    <property type="entry name" value="Cupin_1"/>
</dbReference>
<dbReference type="RefSeq" id="XP_064702377.1">
    <property type="nucleotide sequence ID" value="XM_064850711.1"/>
</dbReference>